<evidence type="ECO:0008006" key="3">
    <source>
        <dbReference type="Google" id="ProtNLM"/>
    </source>
</evidence>
<protein>
    <recommendedName>
        <fullName evidence="3">Lipoprotein</fullName>
    </recommendedName>
</protein>
<dbReference type="PROSITE" id="PS51257">
    <property type="entry name" value="PROKAR_LIPOPROTEIN"/>
    <property type="match status" value="1"/>
</dbReference>
<organism evidence="1 2">
    <name type="scientific">Salisediminibacterium beveridgei</name>
    <dbReference type="NCBI Taxonomy" id="632773"/>
    <lineage>
        <taxon>Bacteria</taxon>
        <taxon>Bacillati</taxon>
        <taxon>Bacillota</taxon>
        <taxon>Bacilli</taxon>
        <taxon>Bacillales</taxon>
        <taxon>Bacillaceae</taxon>
        <taxon>Salisediminibacterium</taxon>
    </lineage>
</organism>
<keyword evidence="2" id="KW-1185">Reference proteome</keyword>
<reference evidence="1 2" key="1">
    <citation type="submission" date="2015-08" db="EMBL/GenBank/DDBJ databases">
        <title>The complete genome sequence of Bacillus beveridgei MLTeJB.</title>
        <authorList>
            <person name="Hanson T.E."/>
            <person name="Mesa C."/>
            <person name="Basesman S.M."/>
            <person name="Oremland R.S."/>
        </authorList>
    </citation>
    <scope>NUCLEOTIDE SEQUENCE [LARGE SCALE GENOMIC DNA]</scope>
    <source>
        <strain evidence="1 2">MLTeJB</strain>
    </source>
</reference>
<dbReference type="Proteomes" id="UP000094463">
    <property type="component" value="Chromosome"/>
</dbReference>
<name>A0A1D7QWN6_9BACI</name>
<sequence>MNHRVILFFLLTAILLAACQPESWLNNKQQGSSASLPVRDTIVKSPLQISYYGFSDDEEFRIAFLAENMNESPISADDYQYQWPRFIEDEHENLYEVTDVELRQGTLFERALSNYEIGMIMTLSPPPGNENGNFFSIPFYMVPNIYEEGYRFPINTSTIDHHQLGDMAISNLELDGRLLTFDLIDDHPDADGSEEYLFTAIQENQEIFPMFINMRRSNPYTHIEVEFARELILPTRLSITRTTSPLPEWRFSMIIDTDQGRMVNESEQKEGEEQ</sequence>
<dbReference type="AlphaFoldDB" id="A0A1D7QWN6"/>
<dbReference type="EMBL" id="CP012502">
    <property type="protein sequence ID" value="AOM83435.1"/>
    <property type="molecule type" value="Genomic_DNA"/>
</dbReference>
<gene>
    <name evidence="1" type="ORF">BBEV_2077</name>
</gene>
<proteinExistence type="predicted"/>
<evidence type="ECO:0000313" key="2">
    <source>
        <dbReference type="Proteomes" id="UP000094463"/>
    </source>
</evidence>
<evidence type="ECO:0000313" key="1">
    <source>
        <dbReference type="EMBL" id="AOM83435.1"/>
    </source>
</evidence>
<accession>A0A1D7QWN6</accession>
<dbReference type="KEGG" id="bbev:BBEV_2077"/>